<proteinExistence type="inferred from homology"/>
<evidence type="ECO:0000313" key="5">
    <source>
        <dbReference type="EMBL" id="KAI5067543.1"/>
    </source>
</evidence>
<evidence type="ECO:0000313" key="6">
    <source>
        <dbReference type="Proteomes" id="UP000886520"/>
    </source>
</evidence>
<dbReference type="InterPro" id="IPR027443">
    <property type="entry name" value="IPNS-like_sf"/>
</dbReference>
<dbReference type="GO" id="GO:0046872">
    <property type="term" value="F:metal ion binding"/>
    <property type="evidence" value="ECO:0007669"/>
    <property type="project" value="UniProtKB-KW"/>
</dbReference>
<dbReference type="InterPro" id="IPR050231">
    <property type="entry name" value="Iron_ascorbate_oxido_reductase"/>
</dbReference>
<name>A0A9D4UGK8_ADICA</name>
<reference evidence="5" key="1">
    <citation type="submission" date="2021-01" db="EMBL/GenBank/DDBJ databases">
        <title>Adiantum capillus-veneris genome.</title>
        <authorList>
            <person name="Fang Y."/>
            <person name="Liao Q."/>
        </authorList>
    </citation>
    <scope>NUCLEOTIDE SEQUENCE</scope>
    <source>
        <strain evidence="5">H3</strain>
        <tissue evidence="5">Leaf</tissue>
    </source>
</reference>
<feature type="domain" description="Fe2OG dioxygenase" evidence="4">
    <location>
        <begin position="214"/>
        <end position="314"/>
    </location>
</feature>
<gene>
    <name evidence="5" type="ORF">GOP47_0018071</name>
</gene>
<dbReference type="OrthoDB" id="288590at2759"/>
<evidence type="ECO:0000256" key="1">
    <source>
        <dbReference type="ARBA" id="ARBA00022723"/>
    </source>
</evidence>
<dbReference type="InterPro" id="IPR026992">
    <property type="entry name" value="DIOX_N"/>
</dbReference>
<keyword evidence="6" id="KW-1185">Reference proteome</keyword>
<dbReference type="Pfam" id="PF14226">
    <property type="entry name" value="DIOX_N"/>
    <property type="match status" value="1"/>
</dbReference>
<dbReference type="GO" id="GO:0016491">
    <property type="term" value="F:oxidoreductase activity"/>
    <property type="evidence" value="ECO:0007669"/>
    <property type="project" value="UniProtKB-KW"/>
</dbReference>
<sequence length="368" mass="40581">MGDVVSGECLADFQQGKLTLKDFEWEPHLRPIEAKAKLAGEDDGAGVPEVDIGPLYRSDKGSAEYAAMVNSLAEAASSCGFFQVLNHGLRVGALESLYTYGRRFFSLPLHLKYGTSKLSCHPTSGPSGYICGNSSSSPNKWWTEALRFPCQDKASVLSMAATFCPDDQEAQQFSDIMDECTLGFARLSQQLAVLLFQGLGLKGEDIVKEYVDDVGTPALKISHYPPCPEPTKILGLPPHSDVSILTLLWQDQVGGLQVRLNGDWVTIKPRQDALVVNIGDVFQVWSNDCYISGVHRATLNAREPRYSIGYFYYSGKESMLTPIPELLKQREESSKFRSTLLSEHRSYAYSKVGKGESKGVEYLKILGN</sequence>
<dbReference type="PANTHER" id="PTHR47990">
    <property type="entry name" value="2-OXOGLUTARATE (2OG) AND FE(II)-DEPENDENT OXYGENASE SUPERFAMILY PROTEIN-RELATED"/>
    <property type="match status" value="1"/>
</dbReference>
<dbReference type="Proteomes" id="UP000886520">
    <property type="component" value="Chromosome 17"/>
</dbReference>
<evidence type="ECO:0000259" key="4">
    <source>
        <dbReference type="PROSITE" id="PS51471"/>
    </source>
</evidence>
<dbReference type="AlphaFoldDB" id="A0A9D4UGK8"/>
<dbReference type="InterPro" id="IPR005123">
    <property type="entry name" value="Oxoglu/Fe-dep_dioxygenase_dom"/>
</dbReference>
<evidence type="ECO:0000256" key="2">
    <source>
        <dbReference type="ARBA" id="ARBA00023004"/>
    </source>
</evidence>
<dbReference type="InterPro" id="IPR044861">
    <property type="entry name" value="IPNS-like_FE2OG_OXY"/>
</dbReference>
<organism evidence="5 6">
    <name type="scientific">Adiantum capillus-veneris</name>
    <name type="common">Maidenhair fern</name>
    <dbReference type="NCBI Taxonomy" id="13818"/>
    <lineage>
        <taxon>Eukaryota</taxon>
        <taxon>Viridiplantae</taxon>
        <taxon>Streptophyta</taxon>
        <taxon>Embryophyta</taxon>
        <taxon>Tracheophyta</taxon>
        <taxon>Polypodiopsida</taxon>
        <taxon>Polypodiidae</taxon>
        <taxon>Polypodiales</taxon>
        <taxon>Pteridineae</taxon>
        <taxon>Pteridaceae</taxon>
        <taxon>Vittarioideae</taxon>
        <taxon>Adiantum</taxon>
    </lineage>
</organism>
<keyword evidence="1 3" id="KW-0479">Metal-binding</keyword>
<dbReference type="PROSITE" id="PS51471">
    <property type="entry name" value="FE2OG_OXY"/>
    <property type="match status" value="1"/>
</dbReference>
<evidence type="ECO:0000256" key="3">
    <source>
        <dbReference type="RuleBase" id="RU003682"/>
    </source>
</evidence>
<comment type="caution">
    <text evidence="5">The sequence shown here is derived from an EMBL/GenBank/DDBJ whole genome shotgun (WGS) entry which is preliminary data.</text>
</comment>
<comment type="similarity">
    <text evidence="3">Belongs to the iron/ascorbate-dependent oxidoreductase family.</text>
</comment>
<dbReference type="Pfam" id="PF03171">
    <property type="entry name" value="2OG-FeII_Oxy"/>
    <property type="match status" value="1"/>
</dbReference>
<dbReference type="EMBL" id="JABFUD020000017">
    <property type="protein sequence ID" value="KAI5067543.1"/>
    <property type="molecule type" value="Genomic_DNA"/>
</dbReference>
<dbReference type="SUPFAM" id="SSF51197">
    <property type="entry name" value="Clavaminate synthase-like"/>
    <property type="match status" value="1"/>
</dbReference>
<dbReference type="PRINTS" id="PR00682">
    <property type="entry name" value="IPNSYNTHASE"/>
</dbReference>
<keyword evidence="3" id="KW-0560">Oxidoreductase</keyword>
<accession>A0A9D4UGK8</accession>
<dbReference type="Gene3D" id="2.60.120.330">
    <property type="entry name" value="B-lactam Antibiotic, Isopenicillin N Synthase, Chain"/>
    <property type="match status" value="1"/>
</dbReference>
<keyword evidence="2 3" id="KW-0408">Iron</keyword>
<protein>
    <recommendedName>
        <fullName evidence="4">Fe2OG dioxygenase domain-containing protein</fullName>
    </recommendedName>
</protein>